<accession>A0ABU5V955</accession>
<evidence type="ECO:0000313" key="4">
    <source>
        <dbReference type="EMBL" id="MEA5669308.1"/>
    </source>
</evidence>
<feature type="compositionally biased region" description="Basic and acidic residues" evidence="1">
    <location>
        <begin position="204"/>
        <end position="217"/>
    </location>
</feature>
<reference evidence="4 5" key="1">
    <citation type="submission" date="2023-12" db="EMBL/GenBank/DDBJ databases">
        <title>Stenotrophomonas guangdongensis sp. nov., isolated from wilted pepper plants (Capsicum annuum).</title>
        <authorList>
            <person name="Qiu M."/>
            <person name="Li Y."/>
            <person name="Liu Q."/>
            <person name="Zhang X."/>
            <person name="Huang Y."/>
            <person name="Guo R."/>
            <person name="Hu M."/>
            <person name="Zhou J."/>
            <person name="Zhou X."/>
        </authorList>
    </citation>
    <scope>NUCLEOTIDE SEQUENCE [LARGE SCALE GENOMIC DNA]</scope>
    <source>
        <strain evidence="4 5">MH1</strain>
    </source>
</reference>
<dbReference type="Gene3D" id="3.60.10.10">
    <property type="entry name" value="Endonuclease/exonuclease/phosphatase"/>
    <property type="match status" value="1"/>
</dbReference>
<dbReference type="GO" id="GO:0004519">
    <property type="term" value="F:endonuclease activity"/>
    <property type="evidence" value="ECO:0007669"/>
    <property type="project" value="UniProtKB-KW"/>
</dbReference>
<comment type="caution">
    <text evidence="4">The sequence shown here is derived from an EMBL/GenBank/DDBJ whole genome shotgun (WGS) entry which is preliminary data.</text>
</comment>
<feature type="chain" id="PRO_5046512032" evidence="2">
    <location>
        <begin position="19"/>
        <end position="269"/>
    </location>
</feature>
<sequence>MLRWGCFGLLVLSFSALAQPVAPVIKVASVRLPPVSESWMNDRERIATLLADLRPDVIVVQDVQQVSDASNPACWLGGKLRYSCDFVSADRPSQAQRRGNAILTRLSTLEDGITLLHGDDSPSIAGMQRLQLQRAQLNIYTARMRPADNTTIARGHQAADLRTWMDATGEGLPSLVVGDFSAPTDELVRQLPGFQPARRNPSVRRPEPRPAESNEHGMDVLYQVRSFADIKQQAIVLPAEAASLASTPLGMMATLRITRAFDEASSDTP</sequence>
<name>A0ABU5V955_9GAMM</name>
<keyword evidence="4" id="KW-0255">Endonuclease</keyword>
<keyword evidence="4" id="KW-0378">Hydrolase</keyword>
<proteinExistence type="predicted"/>
<dbReference type="SUPFAM" id="SSF56219">
    <property type="entry name" value="DNase I-like"/>
    <property type="match status" value="1"/>
</dbReference>
<gene>
    <name evidence="4" type="ORF">VA603_17375</name>
</gene>
<keyword evidence="2" id="KW-0732">Signal</keyword>
<dbReference type="Pfam" id="PF03372">
    <property type="entry name" value="Exo_endo_phos"/>
    <property type="match status" value="1"/>
</dbReference>
<dbReference type="Proteomes" id="UP001301653">
    <property type="component" value="Unassembled WGS sequence"/>
</dbReference>
<keyword evidence="4" id="KW-0540">Nuclease</keyword>
<feature type="signal peptide" evidence="2">
    <location>
        <begin position="1"/>
        <end position="18"/>
    </location>
</feature>
<feature type="region of interest" description="Disordered" evidence="1">
    <location>
        <begin position="191"/>
        <end position="217"/>
    </location>
</feature>
<evidence type="ECO:0000256" key="2">
    <source>
        <dbReference type="SAM" id="SignalP"/>
    </source>
</evidence>
<evidence type="ECO:0000256" key="1">
    <source>
        <dbReference type="SAM" id="MobiDB-lite"/>
    </source>
</evidence>
<protein>
    <submittedName>
        <fullName evidence="4">Endonuclease/exonuclease/phosphatase family protein</fullName>
    </submittedName>
</protein>
<dbReference type="InterPro" id="IPR036691">
    <property type="entry name" value="Endo/exonu/phosph_ase_sf"/>
</dbReference>
<dbReference type="RefSeq" id="WP_323439570.1">
    <property type="nucleotide sequence ID" value="NZ_JAYFUH010000249.1"/>
</dbReference>
<evidence type="ECO:0000313" key="5">
    <source>
        <dbReference type="Proteomes" id="UP001301653"/>
    </source>
</evidence>
<evidence type="ECO:0000259" key="3">
    <source>
        <dbReference type="Pfam" id="PF03372"/>
    </source>
</evidence>
<organism evidence="4 5">
    <name type="scientific">Stenotrophomonas capsici</name>
    <dbReference type="NCBI Taxonomy" id="3110230"/>
    <lineage>
        <taxon>Bacteria</taxon>
        <taxon>Pseudomonadati</taxon>
        <taxon>Pseudomonadota</taxon>
        <taxon>Gammaproteobacteria</taxon>
        <taxon>Lysobacterales</taxon>
        <taxon>Lysobacteraceae</taxon>
        <taxon>Stenotrophomonas</taxon>
    </lineage>
</organism>
<dbReference type="InterPro" id="IPR005135">
    <property type="entry name" value="Endo/exonuclease/phosphatase"/>
</dbReference>
<feature type="domain" description="Endonuclease/exonuclease/phosphatase" evidence="3">
    <location>
        <begin position="37"/>
        <end position="191"/>
    </location>
</feature>
<dbReference type="EMBL" id="JAYFUH010000249">
    <property type="protein sequence ID" value="MEA5669308.1"/>
    <property type="molecule type" value="Genomic_DNA"/>
</dbReference>
<keyword evidence="5" id="KW-1185">Reference proteome</keyword>